<reference evidence="2" key="1">
    <citation type="journal article" date="2019" name="Int. J. Syst. Evol. Microbiol.">
        <title>The Global Catalogue of Microorganisms (GCM) 10K type strain sequencing project: providing services to taxonomists for standard genome sequencing and annotation.</title>
        <authorList>
            <consortium name="The Broad Institute Genomics Platform"/>
            <consortium name="The Broad Institute Genome Sequencing Center for Infectious Disease"/>
            <person name="Wu L."/>
            <person name="Ma J."/>
        </authorList>
    </citation>
    <scope>NUCLEOTIDE SEQUENCE [LARGE SCALE GENOMIC DNA]</scope>
    <source>
        <strain evidence="2">JCM 6923</strain>
    </source>
</reference>
<protein>
    <submittedName>
        <fullName evidence="1">Uncharacterized protein</fullName>
    </submittedName>
</protein>
<accession>A0ABP5Y380</accession>
<proteinExistence type="predicted"/>
<keyword evidence="2" id="KW-1185">Reference proteome</keyword>
<dbReference type="EMBL" id="BAAATL010000005">
    <property type="protein sequence ID" value="GAA2471052.1"/>
    <property type="molecule type" value="Genomic_DNA"/>
</dbReference>
<gene>
    <name evidence="1" type="ORF">GCM10010422_11690</name>
</gene>
<evidence type="ECO:0000313" key="1">
    <source>
        <dbReference type="EMBL" id="GAA2471052.1"/>
    </source>
</evidence>
<evidence type="ECO:0000313" key="2">
    <source>
        <dbReference type="Proteomes" id="UP001501721"/>
    </source>
</evidence>
<dbReference type="Proteomes" id="UP001501721">
    <property type="component" value="Unassembled WGS sequence"/>
</dbReference>
<comment type="caution">
    <text evidence="1">The sequence shown here is derived from an EMBL/GenBank/DDBJ whole genome shotgun (WGS) entry which is preliminary data.</text>
</comment>
<name>A0ABP5Y380_9ACTN</name>
<sequence length="117" mass="13297">MYRDFIVPDDEEVLDKIGEWPETDENGARVITCRPDDVGDVLTFSYETLSRSVRARWTKSNGEDVLDIYREGATRLTVSSASQARHILIEFHMGECAGVMEIQVSPSLSVRDRLLYV</sequence>
<organism evidence="1 2">
    <name type="scientific">Streptomyces graminearus</name>
    <dbReference type="NCBI Taxonomy" id="284030"/>
    <lineage>
        <taxon>Bacteria</taxon>
        <taxon>Bacillati</taxon>
        <taxon>Actinomycetota</taxon>
        <taxon>Actinomycetes</taxon>
        <taxon>Kitasatosporales</taxon>
        <taxon>Streptomycetaceae</taxon>
        <taxon>Streptomyces</taxon>
    </lineage>
</organism>